<evidence type="ECO:0000256" key="10">
    <source>
        <dbReference type="ARBA" id="ARBA00022803"/>
    </source>
</evidence>
<feature type="repeat" description="TPR" evidence="16">
    <location>
        <begin position="602"/>
        <end position="635"/>
    </location>
</feature>
<dbReference type="InterPro" id="IPR019734">
    <property type="entry name" value="TPR_rpt"/>
</dbReference>
<evidence type="ECO:0000256" key="1">
    <source>
        <dbReference type="ARBA" id="ARBA00003582"/>
    </source>
</evidence>
<feature type="transmembrane region" description="Helical" evidence="17">
    <location>
        <begin position="373"/>
        <end position="391"/>
    </location>
</feature>
<dbReference type="PANTHER" id="PTHR44227">
    <property type="match status" value="1"/>
</dbReference>
<evidence type="ECO:0000256" key="15">
    <source>
        <dbReference type="ARBA" id="ARBA00045102"/>
    </source>
</evidence>
<evidence type="ECO:0000256" key="4">
    <source>
        <dbReference type="ARBA" id="ARBA00004922"/>
    </source>
</evidence>
<dbReference type="SUPFAM" id="SSF81901">
    <property type="entry name" value="HCP-like"/>
    <property type="match status" value="1"/>
</dbReference>
<evidence type="ECO:0000256" key="16">
    <source>
        <dbReference type="PROSITE-ProRule" id="PRU00339"/>
    </source>
</evidence>
<evidence type="ECO:0000313" key="19">
    <source>
        <dbReference type="EMBL" id="CAG5107406.1"/>
    </source>
</evidence>
<feature type="transmembrane region" description="Helical" evidence="17">
    <location>
        <begin position="289"/>
        <end position="308"/>
    </location>
</feature>
<evidence type="ECO:0000256" key="3">
    <source>
        <dbReference type="ARBA" id="ARBA00004240"/>
    </source>
</evidence>
<feature type="transmembrane region" description="Helical" evidence="17">
    <location>
        <begin position="228"/>
        <end position="255"/>
    </location>
</feature>
<dbReference type="OrthoDB" id="19588at2759"/>
<evidence type="ECO:0000256" key="11">
    <source>
        <dbReference type="ARBA" id="ARBA00022824"/>
    </source>
</evidence>
<evidence type="ECO:0000256" key="17">
    <source>
        <dbReference type="SAM" id="Phobius"/>
    </source>
</evidence>
<evidence type="ECO:0000256" key="9">
    <source>
        <dbReference type="ARBA" id="ARBA00022737"/>
    </source>
</evidence>
<proteinExistence type="inferred from homology"/>
<keyword evidence="20" id="KW-1185">Reference proteome</keyword>
<sequence>MFKIYILKYVFISIIHINAALKTMKVKANCLPAVPPKLALSIIFISSLCCINSWNGSFVFDDSPAILNNPDVSPPESSSLSPQSPPPSASISLIRVLKKLIRNDFWGNKLTHKQSHRSYRPFTVLTFIIQRWLRGSLNPIDFHIFNLILHTFACLIFYYLLLRLLDKTARHLAFYVATLFAVHPIHCEAVAGIVGRADILCAIFVWLSVLFYNRCIYEKNLIILIKNLLMCVLCITYAMLCKEIGITAIGICYAYDLTIVHKKNLYDIITILKKESIKDIIEKNKYKCLVRIVLLLTCGLLLAIRFNLMGYSAPSFQPVDNPSSFINNLFMRYLNYQYIWSLNLWLLICPLWLSFDWSMGCVPLIKTFELRLLPVILLWLIFGVFFVKYFLNQKTYRDHRYVSMGLCMMIIPFLPASNLFFTVGFVLAERTLYLPSAGYCFVVVIGFQKLSRRFYKSRMPLIMYTVLVITWFTRSWMRSDQWRSEHTLYRSGLSVCPLNAKVHYNVAKNAADSGNITLAEAEYLEALRLNPQYAQAMNNLGNLLNNQKRYQQAKDLLTRAVGLQPDFAAAWMNLGIVLAALKQFNESKSCYEKSLSYRRNCPDCFYNLGLLYLEQKMYPRAMEAWTETLRLDKKHRRAWINTIRILDDMGKQEKALREGEKAKKVLPDDATIRLNIANILGKLERFEKAEAEFKRAAELDPTNPTIFTNLGVLYHRWHKLDKAKEMYAKALEINPNAQSAKNNMKKLENLIRKQKFKGL</sequence>
<dbReference type="Proteomes" id="UP000786811">
    <property type="component" value="Unassembled WGS sequence"/>
</dbReference>
<accession>A0A8J2MYC2</accession>
<feature type="transmembrane region" description="Helical" evidence="17">
    <location>
        <begin position="432"/>
        <end position="449"/>
    </location>
</feature>
<dbReference type="PROSITE" id="PS50293">
    <property type="entry name" value="TPR_REGION"/>
    <property type="match status" value="1"/>
</dbReference>
<feature type="transmembrane region" description="Helical" evidence="17">
    <location>
        <begin position="142"/>
        <end position="160"/>
    </location>
</feature>
<feature type="repeat" description="TPR" evidence="16">
    <location>
        <begin position="670"/>
        <end position="703"/>
    </location>
</feature>
<dbReference type="GO" id="GO:0005783">
    <property type="term" value="C:endoplasmic reticulum"/>
    <property type="evidence" value="ECO:0007669"/>
    <property type="project" value="UniProtKB-SubCell"/>
</dbReference>
<keyword evidence="10 16" id="KW-0802">TPR repeat</keyword>
<dbReference type="GO" id="GO:0030968">
    <property type="term" value="P:endoplasmic reticulum unfolded protein response"/>
    <property type="evidence" value="ECO:0007669"/>
    <property type="project" value="TreeGrafter"/>
</dbReference>
<comment type="catalytic activity">
    <reaction evidence="15">
        <text>a di-trans,poly-cis-dolichyl beta-D-mannosyl phosphate + L-seryl-[protein] = 3-O-(alpha-D-mannosyl)-L-seryl-[protein] + a di-trans,poly-cis-dolichyl phosphate + H(+)</text>
        <dbReference type="Rhea" id="RHEA:17377"/>
        <dbReference type="Rhea" id="RHEA-COMP:9863"/>
        <dbReference type="Rhea" id="RHEA-COMP:13546"/>
        <dbReference type="Rhea" id="RHEA-COMP:19498"/>
        <dbReference type="Rhea" id="RHEA-COMP:19501"/>
        <dbReference type="ChEBI" id="CHEBI:15378"/>
        <dbReference type="ChEBI" id="CHEBI:29999"/>
        <dbReference type="ChEBI" id="CHEBI:57683"/>
        <dbReference type="ChEBI" id="CHEBI:58211"/>
        <dbReference type="ChEBI" id="CHEBI:137321"/>
        <dbReference type="EC" id="2.4.1.109"/>
    </reaction>
</comment>
<keyword evidence="9" id="KW-0677">Repeat</keyword>
<dbReference type="EC" id="2.4.1.109" evidence="6"/>
<feature type="transmembrane region" description="Helical" evidence="17">
    <location>
        <begin position="36"/>
        <end position="54"/>
    </location>
</feature>
<dbReference type="InterPro" id="IPR011990">
    <property type="entry name" value="TPR-like_helical_dom_sf"/>
</dbReference>
<evidence type="ECO:0000256" key="13">
    <source>
        <dbReference type="ARBA" id="ARBA00023136"/>
    </source>
</evidence>
<keyword evidence="11" id="KW-0256">Endoplasmic reticulum</keyword>
<dbReference type="Pfam" id="PF13424">
    <property type="entry name" value="TPR_12"/>
    <property type="match status" value="1"/>
</dbReference>
<dbReference type="PROSITE" id="PS50005">
    <property type="entry name" value="TPR"/>
    <property type="match status" value="5"/>
</dbReference>
<protein>
    <recommendedName>
        <fullName evidence="6">dolichyl-phosphate-mannose--protein mannosyltransferase</fullName>
        <ecNumber evidence="6">2.4.1.109</ecNumber>
    </recommendedName>
</protein>
<keyword evidence="7" id="KW-0808">Transferase</keyword>
<evidence type="ECO:0000256" key="14">
    <source>
        <dbReference type="ARBA" id="ARBA00045085"/>
    </source>
</evidence>
<keyword evidence="13 17" id="KW-0472">Membrane</keyword>
<feature type="repeat" description="TPR" evidence="16">
    <location>
        <begin position="534"/>
        <end position="567"/>
    </location>
</feature>
<dbReference type="PANTHER" id="PTHR44227:SF3">
    <property type="entry name" value="PROTEIN O-MANNOSYL-TRANSFERASE TMTC4"/>
    <property type="match status" value="1"/>
</dbReference>
<dbReference type="Pfam" id="PF08409">
    <property type="entry name" value="TMTC_DUF1736"/>
    <property type="match status" value="1"/>
</dbReference>
<comment type="subcellular location">
    <subcellularLocation>
        <location evidence="3">Endoplasmic reticulum</location>
    </subcellularLocation>
    <subcellularLocation>
        <location evidence="2">Membrane</location>
        <topology evidence="2">Multi-pass membrane protein</topology>
    </subcellularLocation>
</comment>
<dbReference type="GO" id="GO:0016020">
    <property type="term" value="C:membrane"/>
    <property type="evidence" value="ECO:0007669"/>
    <property type="project" value="UniProtKB-SubCell"/>
</dbReference>
<dbReference type="InterPro" id="IPR013618">
    <property type="entry name" value="TMTC_DUF1736"/>
</dbReference>
<dbReference type="Gene3D" id="1.25.40.10">
    <property type="entry name" value="Tetratricopeptide repeat domain"/>
    <property type="match status" value="1"/>
</dbReference>
<evidence type="ECO:0000313" key="20">
    <source>
        <dbReference type="Proteomes" id="UP000786811"/>
    </source>
</evidence>
<dbReference type="AlphaFoldDB" id="A0A8J2MYC2"/>
<evidence type="ECO:0000256" key="7">
    <source>
        <dbReference type="ARBA" id="ARBA00022679"/>
    </source>
</evidence>
<name>A0A8J2MYC2_COTCN</name>
<evidence type="ECO:0000256" key="6">
    <source>
        <dbReference type="ARBA" id="ARBA00012839"/>
    </source>
</evidence>
<feature type="repeat" description="TPR" evidence="16">
    <location>
        <begin position="704"/>
        <end position="737"/>
    </location>
</feature>
<comment type="similarity">
    <text evidence="5">Belongs to the TMTC family.</text>
</comment>
<feature type="transmembrane region" description="Helical" evidence="17">
    <location>
        <begin position="403"/>
        <end position="426"/>
    </location>
</feature>
<comment type="caution">
    <text evidence="19">The sequence shown here is derived from an EMBL/GenBank/DDBJ whole genome shotgun (WGS) entry which is preliminary data.</text>
</comment>
<dbReference type="Pfam" id="PF13181">
    <property type="entry name" value="TPR_8"/>
    <property type="match status" value="1"/>
</dbReference>
<dbReference type="SMART" id="SM00028">
    <property type="entry name" value="TPR"/>
    <property type="match status" value="7"/>
</dbReference>
<evidence type="ECO:0000256" key="12">
    <source>
        <dbReference type="ARBA" id="ARBA00022989"/>
    </source>
</evidence>
<gene>
    <name evidence="19" type="ORF">HICCMSTLAB_LOCUS12733</name>
</gene>
<feature type="transmembrane region" description="Helical" evidence="17">
    <location>
        <begin position="333"/>
        <end position="353"/>
    </location>
</feature>
<feature type="transmembrane region" description="Helical" evidence="17">
    <location>
        <begin position="197"/>
        <end position="216"/>
    </location>
</feature>
<organism evidence="19 20">
    <name type="scientific">Cotesia congregata</name>
    <name type="common">Parasitoid wasp</name>
    <name type="synonym">Apanteles congregatus</name>
    <dbReference type="NCBI Taxonomy" id="51543"/>
    <lineage>
        <taxon>Eukaryota</taxon>
        <taxon>Metazoa</taxon>
        <taxon>Ecdysozoa</taxon>
        <taxon>Arthropoda</taxon>
        <taxon>Hexapoda</taxon>
        <taxon>Insecta</taxon>
        <taxon>Pterygota</taxon>
        <taxon>Neoptera</taxon>
        <taxon>Endopterygota</taxon>
        <taxon>Hymenoptera</taxon>
        <taxon>Apocrita</taxon>
        <taxon>Ichneumonoidea</taxon>
        <taxon>Braconidae</taxon>
        <taxon>Microgastrinae</taxon>
        <taxon>Cotesia</taxon>
    </lineage>
</organism>
<comment type="catalytic activity">
    <reaction evidence="14">
        <text>a di-trans,poly-cis-dolichyl beta-D-mannosyl phosphate + L-threonyl-[protein] = 3-O-(alpha-D-mannosyl)-L-threonyl-[protein] + a di-trans,poly-cis-dolichyl phosphate + H(+)</text>
        <dbReference type="Rhea" id="RHEA:53396"/>
        <dbReference type="Rhea" id="RHEA-COMP:11060"/>
        <dbReference type="Rhea" id="RHEA-COMP:13547"/>
        <dbReference type="Rhea" id="RHEA-COMP:19498"/>
        <dbReference type="Rhea" id="RHEA-COMP:19501"/>
        <dbReference type="ChEBI" id="CHEBI:15378"/>
        <dbReference type="ChEBI" id="CHEBI:30013"/>
        <dbReference type="ChEBI" id="CHEBI:57683"/>
        <dbReference type="ChEBI" id="CHEBI:58211"/>
        <dbReference type="ChEBI" id="CHEBI:137323"/>
        <dbReference type="EC" id="2.4.1.109"/>
    </reaction>
</comment>
<dbReference type="EMBL" id="CAJNRD030001124">
    <property type="protein sequence ID" value="CAG5107406.1"/>
    <property type="molecule type" value="Genomic_DNA"/>
</dbReference>
<comment type="function">
    <text evidence="1">Transfers mannosyl residues to the hydroxyl group of serine or threonine residues.</text>
</comment>
<reference evidence="19" key="1">
    <citation type="submission" date="2021-04" db="EMBL/GenBank/DDBJ databases">
        <authorList>
            <person name="Chebbi M.A.C M."/>
        </authorList>
    </citation>
    <scope>NUCLEOTIDE SEQUENCE</scope>
</reference>
<dbReference type="Pfam" id="PF13432">
    <property type="entry name" value="TPR_16"/>
    <property type="match status" value="1"/>
</dbReference>
<feature type="transmembrane region" description="Helical" evidence="17">
    <location>
        <begin position="6"/>
        <end position="24"/>
    </location>
</feature>
<dbReference type="GO" id="GO:0004169">
    <property type="term" value="F:dolichyl-phosphate-mannose-protein mannosyltransferase activity"/>
    <property type="evidence" value="ECO:0007669"/>
    <property type="project" value="UniProtKB-EC"/>
</dbReference>
<comment type="pathway">
    <text evidence="4">Protein modification; protein glycosylation.</text>
</comment>
<keyword evidence="12 17" id="KW-1133">Transmembrane helix</keyword>
<evidence type="ECO:0000256" key="8">
    <source>
        <dbReference type="ARBA" id="ARBA00022692"/>
    </source>
</evidence>
<keyword evidence="8 17" id="KW-0812">Transmembrane</keyword>
<evidence type="ECO:0000259" key="18">
    <source>
        <dbReference type="Pfam" id="PF08409"/>
    </source>
</evidence>
<feature type="repeat" description="TPR" evidence="16">
    <location>
        <begin position="568"/>
        <end position="601"/>
    </location>
</feature>
<feature type="transmembrane region" description="Helical" evidence="17">
    <location>
        <begin position="461"/>
        <end position="477"/>
    </location>
</feature>
<dbReference type="InterPro" id="IPR052346">
    <property type="entry name" value="O-mannosyl-transferase_TMTC"/>
</dbReference>
<evidence type="ECO:0000256" key="5">
    <source>
        <dbReference type="ARBA" id="ARBA00007882"/>
    </source>
</evidence>
<feature type="domain" description="DUF1736" evidence="18">
    <location>
        <begin position="312"/>
        <end position="382"/>
    </location>
</feature>
<dbReference type="UniPathway" id="UPA00378"/>
<evidence type="ECO:0000256" key="2">
    <source>
        <dbReference type="ARBA" id="ARBA00004141"/>
    </source>
</evidence>
<feature type="transmembrane region" description="Helical" evidence="17">
    <location>
        <begin position="172"/>
        <end position="191"/>
    </location>
</feature>